<evidence type="ECO:0000313" key="2">
    <source>
        <dbReference type="Proteomes" id="UP000653076"/>
    </source>
</evidence>
<dbReference type="Pfam" id="PF11211">
    <property type="entry name" value="DUF2997"/>
    <property type="match status" value="1"/>
</dbReference>
<organism evidence="1 2">
    <name type="scientific">Micromonospora qiuiae</name>
    <dbReference type="NCBI Taxonomy" id="502268"/>
    <lineage>
        <taxon>Bacteria</taxon>
        <taxon>Bacillati</taxon>
        <taxon>Actinomycetota</taxon>
        <taxon>Actinomycetes</taxon>
        <taxon>Micromonosporales</taxon>
        <taxon>Micromonosporaceae</taxon>
        <taxon>Micromonospora</taxon>
    </lineage>
</organism>
<dbReference type="Proteomes" id="UP000653076">
    <property type="component" value="Unassembled WGS sequence"/>
</dbReference>
<protein>
    <recommendedName>
        <fullName evidence="3">DUF2997 domain-containing protein</fullName>
    </recommendedName>
</protein>
<dbReference type="EMBL" id="BOPC01000083">
    <property type="protein sequence ID" value="GIJ29753.1"/>
    <property type="molecule type" value="Genomic_DNA"/>
</dbReference>
<dbReference type="InterPro" id="IPR021375">
    <property type="entry name" value="DUF2997"/>
</dbReference>
<gene>
    <name evidence="1" type="ORF">Vqi01_49150</name>
</gene>
<comment type="caution">
    <text evidence="1">The sequence shown here is derived from an EMBL/GenBank/DDBJ whole genome shotgun (WGS) entry which is preliminary data.</text>
</comment>
<name>A0ABQ4JGN1_9ACTN</name>
<sequence>MTGGRPRVVVTVSSEGVVSAETRDILGERCLDYVSVLEDLLAARAVDSAYTADYARTAEPLRQEVRDVERA</sequence>
<reference evidence="1 2" key="1">
    <citation type="submission" date="2021-01" db="EMBL/GenBank/DDBJ databases">
        <title>Whole genome shotgun sequence of Verrucosispora qiuiae NBRC 106684.</title>
        <authorList>
            <person name="Komaki H."/>
            <person name="Tamura T."/>
        </authorList>
    </citation>
    <scope>NUCLEOTIDE SEQUENCE [LARGE SCALE GENOMIC DNA]</scope>
    <source>
        <strain evidence="1 2">NBRC 106684</strain>
    </source>
</reference>
<accession>A0ABQ4JGN1</accession>
<evidence type="ECO:0008006" key="3">
    <source>
        <dbReference type="Google" id="ProtNLM"/>
    </source>
</evidence>
<keyword evidence="2" id="KW-1185">Reference proteome</keyword>
<evidence type="ECO:0000313" key="1">
    <source>
        <dbReference type="EMBL" id="GIJ29753.1"/>
    </source>
</evidence>
<dbReference type="RefSeq" id="WP_204037210.1">
    <property type="nucleotide sequence ID" value="NZ_BOPC01000083.1"/>
</dbReference>
<proteinExistence type="predicted"/>